<comment type="caution">
    <text evidence="2">Lacks conserved residue(s) required for the propagation of feature annotation.</text>
</comment>
<protein>
    <recommendedName>
        <fullName evidence="3">Kinesin motor domain-containing protein</fullName>
    </recommendedName>
</protein>
<dbReference type="Proteomes" id="UP001420932">
    <property type="component" value="Unassembled WGS sequence"/>
</dbReference>
<feature type="domain" description="Kinesin motor" evidence="3">
    <location>
        <begin position="1"/>
        <end position="85"/>
    </location>
</feature>
<dbReference type="PROSITE" id="PS50067">
    <property type="entry name" value="KINESIN_MOTOR_2"/>
    <property type="match status" value="1"/>
</dbReference>
<evidence type="ECO:0000313" key="4">
    <source>
        <dbReference type="EMBL" id="KAK9134557.1"/>
    </source>
</evidence>
<evidence type="ECO:0000259" key="3">
    <source>
        <dbReference type="PROSITE" id="PS50067"/>
    </source>
</evidence>
<evidence type="ECO:0000256" key="1">
    <source>
        <dbReference type="ARBA" id="ARBA00023175"/>
    </source>
</evidence>
<dbReference type="PANTHER" id="PTHR47969:SF29">
    <property type="entry name" value="KINESIN-LIKE PROTEIN"/>
    <property type="match status" value="1"/>
</dbReference>
<dbReference type="SUPFAM" id="SSF52540">
    <property type="entry name" value="P-loop containing nucleoside triphosphate hydrolases"/>
    <property type="match status" value="1"/>
</dbReference>
<evidence type="ECO:0000256" key="2">
    <source>
        <dbReference type="PROSITE-ProRule" id="PRU00283"/>
    </source>
</evidence>
<dbReference type="GO" id="GO:0005875">
    <property type="term" value="C:microtubule associated complex"/>
    <property type="evidence" value="ECO:0007669"/>
    <property type="project" value="TreeGrafter"/>
</dbReference>
<dbReference type="GO" id="GO:0005524">
    <property type="term" value="F:ATP binding"/>
    <property type="evidence" value="ECO:0007669"/>
    <property type="project" value="InterPro"/>
</dbReference>
<keyword evidence="5" id="KW-1185">Reference proteome</keyword>
<dbReference type="InterPro" id="IPR001752">
    <property type="entry name" value="Kinesin_motor_dom"/>
</dbReference>
<gene>
    <name evidence="4" type="ORF">Syun_013887</name>
</gene>
<accession>A0AAP0P853</accession>
<dbReference type="GO" id="GO:0003777">
    <property type="term" value="F:microtubule motor activity"/>
    <property type="evidence" value="ECO:0007669"/>
    <property type="project" value="InterPro"/>
</dbReference>
<dbReference type="GO" id="GO:0008017">
    <property type="term" value="F:microtubule binding"/>
    <property type="evidence" value="ECO:0007669"/>
    <property type="project" value="InterPro"/>
</dbReference>
<organism evidence="4 5">
    <name type="scientific">Stephania yunnanensis</name>
    <dbReference type="NCBI Taxonomy" id="152371"/>
    <lineage>
        <taxon>Eukaryota</taxon>
        <taxon>Viridiplantae</taxon>
        <taxon>Streptophyta</taxon>
        <taxon>Embryophyta</taxon>
        <taxon>Tracheophyta</taxon>
        <taxon>Spermatophyta</taxon>
        <taxon>Magnoliopsida</taxon>
        <taxon>Ranunculales</taxon>
        <taxon>Menispermaceae</taxon>
        <taxon>Menispermoideae</taxon>
        <taxon>Cissampelideae</taxon>
        <taxon>Stephania</taxon>
    </lineage>
</organism>
<proteinExistence type="inferred from homology"/>
<dbReference type="InterPro" id="IPR027417">
    <property type="entry name" value="P-loop_NTPase"/>
</dbReference>
<reference evidence="4 5" key="1">
    <citation type="submission" date="2024-01" db="EMBL/GenBank/DDBJ databases">
        <title>Genome assemblies of Stephania.</title>
        <authorList>
            <person name="Yang L."/>
        </authorList>
    </citation>
    <scope>NUCLEOTIDE SEQUENCE [LARGE SCALE GENOMIC DNA]</scope>
    <source>
        <strain evidence="4">YNDBR</strain>
        <tissue evidence="4">Leaf</tissue>
    </source>
</reference>
<evidence type="ECO:0000313" key="5">
    <source>
        <dbReference type="Proteomes" id="UP001420932"/>
    </source>
</evidence>
<dbReference type="EMBL" id="JBBNAF010000006">
    <property type="protein sequence ID" value="KAK9134557.1"/>
    <property type="molecule type" value="Genomic_DNA"/>
</dbReference>
<dbReference type="Pfam" id="PF00225">
    <property type="entry name" value="Kinesin"/>
    <property type="match status" value="1"/>
</dbReference>
<dbReference type="GO" id="GO:0007018">
    <property type="term" value="P:microtubule-based movement"/>
    <property type="evidence" value="ECO:0007669"/>
    <property type="project" value="InterPro"/>
</dbReference>
<dbReference type="GO" id="GO:0007052">
    <property type="term" value="P:mitotic spindle organization"/>
    <property type="evidence" value="ECO:0007669"/>
    <property type="project" value="TreeGrafter"/>
</dbReference>
<sequence>MGVRSIVFLGKILEEAKTINKSLSALGNVINALTDDSPGRVNHIPYRDSKITRILRDALSEGTAKWLLDEIARRETDAERSLMHR</sequence>
<dbReference type="AlphaFoldDB" id="A0AAP0P853"/>
<comment type="similarity">
    <text evidence="2">Belongs to the TRAFAC class myosin-kinesin ATPase superfamily. Kinesin family.</text>
</comment>
<dbReference type="PANTHER" id="PTHR47969">
    <property type="entry name" value="CHROMOSOME-ASSOCIATED KINESIN KIF4A-RELATED"/>
    <property type="match status" value="1"/>
</dbReference>
<dbReference type="Gene3D" id="3.40.850.10">
    <property type="entry name" value="Kinesin motor domain"/>
    <property type="match status" value="1"/>
</dbReference>
<comment type="caution">
    <text evidence="4">The sequence shown here is derived from an EMBL/GenBank/DDBJ whole genome shotgun (WGS) entry which is preliminary data.</text>
</comment>
<keyword evidence="1" id="KW-0505">Motor protein</keyword>
<name>A0AAP0P853_9MAGN</name>
<dbReference type="GO" id="GO:0051231">
    <property type="term" value="P:spindle elongation"/>
    <property type="evidence" value="ECO:0007669"/>
    <property type="project" value="TreeGrafter"/>
</dbReference>
<dbReference type="InterPro" id="IPR036961">
    <property type="entry name" value="Kinesin_motor_dom_sf"/>
</dbReference>
<dbReference type="InterPro" id="IPR027640">
    <property type="entry name" value="Kinesin-like_fam"/>
</dbReference>